<dbReference type="GeneID" id="28977129"/>
<evidence type="ECO:0000256" key="1">
    <source>
        <dbReference type="SAM" id="MobiDB-lite"/>
    </source>
</evidence>
<organism evidence="2 3">
    <name type="scientific">Rhodotorula graminis (strain WP1)</name>
    <dbReference type="NCBI Taxonomy" id="578459"/>
    <lineage>
        <taxon>Eukaryota</taxon>
        <taxon>Fungi</taxon>
        <taxon>Dikarya</taxon>
        <taxon>Basidiomycota</taxon>
        <taxon>Pucciniomycotina</taxon>
        <taxon>Microbotryomycetes</taxon>
        <taxon>Sporidiobolales</taxon>
        <taxon>Sporidiobolaceae</taxon>
        <taxon>Rhodotorula</taxon>
    </lineage>
</organism>
<gene>
    <name evidence="2" type="ORF">RHOBADRAFT_53118</name>
</gene>
<feature type="compositionally biased region" description="Acidic residues" evidence="1">
    <location>
        <begin position="212"/>
        <end position="224"/>
    </location>
</feature>
<accession>A0A194S6L4</accession>
<dbReference type="RefSeq" id="XP_018272184.1">
    <property type="nucleotide sequence ID" value="XM_018416681.1"/>
</dbReference>
<feature type="compositionally biased region" description="Pro residues" evidence="1">
    <location>
        <begin position="266"/>
        <end position="279"/>
    </location>
</feature>
<keyword evidence="3" id="KW-1185">Reference proteome</keyword>
<feature type="region of interest" description="Disordered" evidence="1">
    <location>
        <begin position="211"/>
        <end position="283"/>
    </location>
</feature>
<name>A0A194S6L4_RHOGW</name>
<proteinExistence type="predicted"/>
<dbReference type="OrthoDB" id="2524489at2759"/>
<evidence type="ECO:0000313" key="2">
    <source>
        <dbReference type="EMBL" id="KPV76135.1"/>
    </source>
</evidence>
<dbReference type="AlphaFoldDB" id="A0A194S6L4"/>
<protein>
    <submittedName>
        <fullName evidence="2">Uncharacterized protein</fullName>
    </submittedName>
</protein>
<feature type="compositionally biased region" description="Low complexity" evidence="1">
    <location>
        <begin position="167"/>
        <end position="178"/>
    </location>
</feature>
<feature type="region of interest" description="Disordered" evidence="1">
    <location>
        <begin position="157"/>
        <end position="199"/>
    </location>
</feature>
<dbReference type="EMBL" id="KQ474077">
    <property type="protein sequence ID" value="KPV76135.1"/>
    <property type="molecule type" value="Genomic_DNA"/>
</dbReference>
<reference evidence="2 3" key="1">
    <citation type="journal article" date="2015" name="Front. Microbiol.">
        <title>Genome sequence of the plant growth promoting endophytic yeast Rhodotorula graminis WP1.</title>
        <authorList>
            <person name="Firrincieli A."/>
            <person name="Otillar R."/>
            <person name="Salamov A."/>
            <person name="Schmutz J."/>
            <person name="Khan Z."/>
            <person name="Redman R.S."/>
            <person name="Fleck N.D."/>
            <person name="Lindquist E."/>
            <person name="Grigoriev I.V."/>
            <person name="Doty S.L."/>
        </authorList>
    </citation>
    <scope>NUCLEOTIDE SEQUENCE [LARGE SCALE GENOMIC DNA]</scope>
    <source>
        <strain evidence="2 3">WP1</strain>
    </source>
</reference>
<dbReference type="STRING" id="578459.A0A194S6L4"/>
<sequence length="389" mass="43059">MSTAASSGQYPVKRFPLDQPLEWSARTTSSLMQDLVRRREVIFDKQREADDGTLQDRSDKLAITNLSKGHRADRAALASYKRFCTLADIPPYPLTYAVIALALFARCSAEDVFDRSLRSVLLRLKDETGHFWAAHSVYKELCEEDSQGDALDEFARGQAGKKKATNVARSVAGPSSAPRRPRPSYVGQDHLGPSSSSVGLRKRKLVEIVSSSEDDYMDEDDETDERVGEWPQQLPSTRSVREDGRASASSEAHQHVDLGYHRQPPPRRTSPRPPPPVSPAPDALHFAASTSPAALSSTLNDSNQDVVDFLRRLGPSLVPLAPYLAVAGLNSVEDLVALMNFEPTTLALLFSELRHVVHPVSKSRPSVIQLKLLHKRLEEERAGLQVVRR</sequence>
<evidence type="ECO:0000313" key="3">
    <source>
        <dbReference type="Proteomes" id="UP000053890"/>
    </source>
</evidence>
<dbReference type="Proteomes" id="UP000053890">
    <property type="component" value="Unassembled WGS sequence"/>
</dbReference>